<accession>A0A2J8A778</accession>
<keyword evidence="3" id="KW-0347">Helicase</keyword>
<comment type="caution">
    <text evidence="3">The sequence shown here is derived from an EMBL/GenBank/DDBJ whole genome shotgun (WGS) entry which is preliminary data.</text>
</comment>
<feature type="region of interest" description="Disordered" evidence="1">
    <location>
        <begin position="111"/>
        <end position="212"/>
    </location>
</feature>
<proteinExistence type="predicted"/>
<feature type="chain" id="PRO_5014430919" evidence="2">
    <location>
        <begin position="25"/>
        <end position="395"/>
    </location>
</feature>
<feature type="compositionally biased region" description="Low complexity" evidence="1">
    <location>
        <begin position="149"/>
        <end position="158"/>
    </location>
</feature>
<keyword evidence="4" id="KW-1185">Reference proteome</keyword>
<dbReference type="Proteomes" id="UP000236333">
    <property type="component" value="Unassembled WGS sequence"/>
</dbReference>
<keyword evidence="3" id="KW-0378">Hydrolase</keyword>
<keyword evidence="3" id="KW-0547">Nucleotide-binding</keyword>
<name>A0A2J8A778_9CHLO</name>
<feature type="signal peptide" evidence="2">
    <location>
        <begin position="1"/>
        <end position="24"/>
    </location>
</feature>
<evidence type="ECO:0000256" key="1">
    <source>
        <dbReference type="SAM" id="MobiDB-lite"/>
    </source>
</evidence>
<keyword evidence="3" id="KW-0067">ATP-binding</keyword>
<dbReference type="Gene3D" id="3.30.40.10">
    <property type="entry name" value="Zinc/RING finger domain, C3HC4 (zinc finger)"/>
    <property type="match status" value="1"/>
</dbReference>
<reference evidence="3 4" key="1">
    <citation type="journal article" date="2017" name="Mol. Biol. Evol.">
        <title>The 4-celled Tetrabaena socialis nuclear genome reveals the essential components for genetic control of cell number at the origin of multicellularity in the volvocine lineage.</title>
        <authorList>
            <person name="Featherston J."/>
            <person name="Arakaki Y."/>
            <person name="Hanschen E.R."/>
            <person name="Ferris P.J."/>
            <person name="Michod R.E."/>
            <person name="Olson B.J.S.C."/>
            <person name="Nozaki H."/>
            <person name="Durand P.M."/>
        </authorList>
    </citation>
    <scope>NUCLEOTIDE SEQUENCE [LARGE SCALE GENOMIC DNA]</scope>
    <source>
        <strain evidence="3 4">NIES-571</strain>
    </source>
</reference>
<dbReference type="GO" id="GO:0004386">
    <property type="term" value="F:helicase activity"/>
    <property type="evidence" value="ECO:0007669"/>
    <property type="project" value="UniProtKB-KW"/>
</dbReference>
<gene>
    <name evidence="3" type="ORF">TSOC_005085</name>
</gene>
<dbReference type="InterPro" id="IPR013083">
    <property type="entry name" value="Znf_RING/FYVE/PHD"/>
</dbReference>
<keyword evidence="2" id="KW-0732">Signal</keyword>
<organism evidence="3 4">
    <name type="scientific">Tetrabaena socialis</name>
    <dbReference type="NCBI Taxonomy" id="47790"/>
    <lineage>
        <taxon>Eukaryota</taxon>
        <taxon>Viridiplantae</taxon>
        <taxon>Chlorophyta</taxon>
        <taxon>core chlorophytes</taxon>
        <taxon>Chlorophyceae</taxon>
        <taxon>CS clade</taxon>
        <taxon>Chlamydomonadales</taxon>
        <taxon>Tetrabaenaceae</taxon>
        <taxon>Tetrabaena</taxon>
    </lineage>
</organism>
<evidence type="ECO:0000256" key="2">
    <source>
        <dbReference type="SAM" id="SignalP"/>
    </source>
</evidence>
<feature type="compositionally biased region" description="Pro residues" evidence="1">
    <location>
        <begin position="119"/>
        <end position="148"/>
    </location>
</feature>
<feature type="compositionally biased region" description="Low complexity" evidence="1">
    <location>
        <begin position="171"/>
        <end position="200"/>
    </location>
</feature>
<evidence type="ECO:0000313" key="4">
    <source>
        <dbReference type="Proteomes" id="UP000236333"/>
    </source>
</evidence>
<evidence type="ECO:0000313" key="3">
    <source>
        <dbReference type="EMBL" id="PNH08384.1"/>
    </source>
</evidence>
<dbReference type="EMBL" id="PGGS01000132">
    <property type="protein sequence ID" value="PNH08384.1"/>
    <property type="molecule type" value="Genomic_DNA"/>
</dbReference>
<dbReference type="OrthoDB" id="552707at2759"/>
<dbReference type="AlphaFoldDB" id="A0A2J8A778"/>
<protein>
    <submittedName>
        <fullName evidence="3">Putative DNA helicase ino80</fullName>
    </submittedName>
</protein>
<sequence>MITTMNGIAVVWLAFLYLLRASSGTGVELTHEYAVAVERTGNRRFFNAYSLLEKTGRGSTGLHRLKAWAQFSQASFEWNITKLRSSGALITSKLFVAGGVVCQAGPRQRQQKAAAAAPAPAPAPAPVSAPAVPAPGPDPTAPAPPDPAPGVRGAAVPRPHTPPPLDTLRQPAAGSEGAAPSGSAGSARPSGPASPATASPRSEEEARTAAAHTAGAAASASVAAWARASAPSLAAAALAAAAAVEAPAPQRAGGCPPPPAATAAAAAAAAAPLRRFPAQPWSLEVLAELAGEKAGRGLGGGGRGGCLDAGGLLLPLPLPLAAARDFACLLCLEGPRQHGFLHGGTVHVGVCADCAGRLTCGQGAGGAAGGGGAGASPLSCPVCRQPADRMVEVVL</sequence>